<dbReference type="InterPro" id="IPR025975">
    <property type="entry name" value="Polysacc_lyase"/>
</dbReference>
<evidence type="ECO:0000256" key="1">
    <source>
        <dbReference type="ARBA" id="ARBA00022729"/>
    </source>
</evidence>
<accession>A0A1I1NBN6</accession>
<dbReference type="PANTHER" id="PTHR24273:SF32">
    <property type="entry name" value="HYALIN"/>
    <property type="match status" value="1"/>
</dbReference>
<dbReference type="Gene3D" id="2.60.120.200">
    <property type="match status" value="1"/>
</dbReference>
<name>A0A1I1NBN6_9FLAO</name>
<dbReference type="OrthoDB" id="6394136at2"/>
<feature type="chain" id="PRO_5011755817" evidence="3">
    <location>
        <begin position="20"/>
        <end position="1203"/>
    </location>
</feature>
<dbReference type="PANTHER" id="PTHR24273">
    <property type="entry name" value="FI04643P-RELATED"/>
    <property type="match status" value="1"/>
</dbReference>
<feature type="domain" description="HYR" evidence="4">
    <location>
        <begin position="814"/>
        <end position="893"/>
    </location>
</feature>
<gene>
    <name evidence="5" type="ORF">SAMN05216297_103202</name>
</gene>
<keyword evidence="1 3" id="KW-0732">Signal</keyword>
<evidence type="ECO:0000256" key="3">
    <source>
        <dbReference type="SAM" id="SignalP"/>
    </source>
</evidence>
<sequence>MKKSLLALLCVFALLEAKAQNSSWVYDFGTVAAAPYTSTNYSSTYLPAPLTGAGNSGVRASSTAEGPVELISSNFAGGSGAELKMTSGTTTPGAKFGLAPFTATPVANFQCKINISSGTNGRFLLYFGNGSNFTSSSGLSLPQTFAALRLSPTSTAVSLDWLSSATSPNYTTVGLSQTTLNKNQAYTLKFFMNNSNSTTSYVTGSGTNTTTHNLLAGTFDIWIDNVKVLTNADPGAGLLPQGTTINGMNLLNVGAGSSAPVIYIDDITYSNFLTASPPPPPPTITGTILNVNYENGTTNSGFTGIDVTHATAPDAAFIVPGYNSTYGIGHTVKMGNPAYESDGGQRSESSTVDAYQFFPGEERRYEVSIKMKDWPAWTSTDPLYGVVLFQLKMSDGVGEPLRVIAQRNGIESKRDVRNANGDAITTSAPLVDNFRNYVNDWIHLRIDVKWTTNATGYIKIYTKLPGEQDYSLKDQSENIVTFVSQSAGNIGYLKWGVYTRAGNPGESLEGNTTLTFTAHHDNIKVFELNNTSTPIALWNNMITDNNPAYLPAPYSPANDVLASNVLSNSTSPSSDFSRNSLTPAGGATLNGRYLLGGWATGSAVAPSPFDAAQYYEFKIAPKPCHQLNFKNITFNWRTAGVTNPNTYVLRSSLDNFTNNISAPVTVSDDATNTSNFGNSSIYDLANISTNSEITFRMYWYGATTSGGLVGIDNFTFNGNVLAVESNLQIETKNNIIKNTDNAVSTYTVQSNEFDATATGNCDNITYSYVLSGATIASGTGSLANKVFNKGVTTVIWTATDGCSSNTTSFNITVNDIEKPSFTLPDAITVSNDENQCGAAVLLPQPIVTDNCAVATITNNAPELFPLGTTTVIWTAVDVNGNTATTSQTVTVIDSATPTLNAIASVSLCYDTSNNYTIPLATATDNCTINTVTYEITGATTRNGNGLDASGNFNVGQSSIKWTVTDNAGNSNTATTTVTINNIFSSNISDVYAVNPGGNANTIYLGYGPSSLALTATPSNGIAPFTYLWSNGATANTISVSPSTIGIHDYNVVITDALGCSTSTSKQIKVVDVLCASKKVTVCHNNKSLCISTNAVSAHLAHGCYLGDCQNTFAKNNMISKQIDDFEAIVSPNPTRTEFQITITGGDETQAILINLFDLSGRKINTVKSNYTSSMILGSNLSPGAYLAEIHNGTNTQTIKLIKQ</sequence>
<dbReference type="Pfam" id="PF14099">
    <property type="entry name" value="Polysacc_lyase"/>
    <property type="match status" value="1"/>
</dbReference>
<dbReference type="NCBIfam" id="TIGR04183">
    <property type="entry name" value="Por_Secre_tail"/>
    <property type="match status" value="1"/>
</dbReference>
<dbReference type="RefSeq" id="WP_091491866.1">
    <property type="nucleotide sequence ID" value="NZ_FOMH01000003.1"/>
</dbReference>
<evidence type="ECO:0000313" key="5">
    <source>
        <dbReference type="EMBL" id="SFC95134.1"/>
    </source>
</evidence>
<evidence type="ECO:0000313" key="6">
    <source>
        <dbReference type="Proteomes" id="UP000199672"/>
    </source>
</evidence>
<dbReference type="InterPro" id="IPR026444">
    <property type="entry name" value="Secre_tail"/>
</dbReference>
<dbReference type="STRING" id="739143.SAMN05216297_103202"/>
<dbReference type="Proteomes" id="UP000199672">
    <property type="component" value="Unassembled WGS sequence"/>
</dbReference>
<protein>
    <submittedName>
        <fullName evidence="5">Por secretion system C-terminal sorting domain-containing protein</fullName>
    </submittedName>
</protein>
<reference evidence="6" key="1">
    <citation type="submission" date="2016-10" db="EMBL/GenBank/DDBJ databases">
        <authorList>
            <person name="Varghese N."/>
            <person name="Submissions S."/>
        </authorList>
    </citation>
    <scope>NUCLEOTIDE SEQUENCE [LARGE SCALE GENOMIC DNA]</scope>
    <source>
        <strain evidence="6">CGMCC 1.10370</strain>
    </source>
</reference>
<organism evidence="5 6">
    <name type="scientific">Flavobacterium phragmitis</name>
    <dbReference type="NCBI Taxonomy" id="739143"/>
    <lineage>
        <taxon>Bacteria</taxon>
        <taxon>Pseudomonadati</taxon>
        <taxon>Bacteroidota</taxon>
        <taxon>Flavobacteriia</taxon>
        <taxon>Flavobacteriales</taxon>
        <taxon>Flavobacteriaceae</taxon>
        <taxon>Flavobacterium</taxon>
    </lineage>
</organism>
<evidence type="ECO:0000259" key="4">
    <source>
        <dbReference type="PROSITE" id="PS50825"/>
    </source>
</evidence>
<dbReference type="EMBL" id="FOMH01000003">
    <property type="protein sequence ID" value="SFC95134.1"/>
    <property type="molecule type" value="Genomic_DNA"/>
</dbReference>
<evidence type="ECO:0000256" key="2">
    <source>
        <dbReference type="ARBA" id="ARBA00022737"/>
    </source>
</evidence>
<dbReference type="AlphaFoldDB" id="A0A1I1NBN6"/>
<dbReference type="PROSITE" id="PS50825">
    <property type="entry name" value="HYR"/>
    <property type="match status" value="1"/>
</dbReference>
<proteinExistence type="predicted"/>
<dbReference type="InterPro" id="IPR003410">
    <property type="entry name" value="HYR_dom"/>
</dbReference>
<keyword evidence="6" id="KW-1185">Reference proteome</keyword>
<keyword evidence="2" id="KW-0677">Repeat</keyword>
<feature type="signal peptide" evidence="3">
    <location>
        <begin position="1"/>
        <end position="19"/>
    </location>
</feature>
<dbReference type="Pfam" id="PF02494">
    <property type="entry name" value="HYR"/>
    <property type="match status" value="1"/>
</dbReference>
<dbReference type="Pfam" id="PF18962">
    <property type="entry name" value="Por_Secre_tail"/>
    <property type="match status" value="1"/>
</dbReference>